<name>A0A9X0D5T3_9CNID</name>
<proteinExistence type="predicted"/>
<reference evidence="3" key="1">
    <citation type="submission" date="2023-01" db="EMBL/GenBank/DDBJ databases">
        <title>Genome assembly of the deep-sea coral Lophelia pertusa.</title>
        <authorList>
            <person name="Herrera S."/>
            <person name="Cordes E."/>
        </authorList>
    </citation>
    <scope>NUCLEOTIDE SEQUENCE</scope>
    <source>
        <strain evidence="3">USNM1676648</strain>
        <tissue evidence="3">Polyp</tissue>
    </source>
</reference>
<feature type="region of interest" description="Disordered" evidence="1">
    <location>
        <begin position="561"/>
        <end position="593"/>
    </location>
</feature>
<keyword evidence="4" id="KW-1185">Reference proteome</keyword>
<dbReference type="SUPFAM" id="SSF47986">
    <property type="entry name" value="DEATH domain"/>
    <property type="match status" value="1"/>
</dbReference>
<dbReference type="Proteomes" id="UP001163046">
    <property type="component" value="Unassembled WGS sequence"/>
</dbReference>
<dbReference type="Gene3D" id="1.10.533.10">
    <property type="entry name" value="Death Domain, Fas"/>
    <property type="match status" value="1"/>
</dbReference>
<comment type="caution">
    <text evidence="3">The sequence shown here is derived from an EMBL/GenBank/DDBJ whole genome shotgun (WGS) entry which is preliminary data.</text>
</comment>
<accession>A0A9X0D5T3</accession>
<dbReference type="GO" id="GO:0007165">
    <property type="term" value="P:signal transduction"/>
    <property type="evidence" value="ECO:0007669"/>
    <property type="project" value="InterPro"/>
</dbReference>
<dbReference type="EMBL" id="MU825473">
    <property type="protein sequence ID" value="KAJ7388407.1"/>
    <property type="molecule type" value="Genomic_DNA"/>
</dbReference>
<feature type="domain" description="Death" evidence="2">
    <location>
        <begin position="141"/>
        <end position="197"/>
    </location>
</feature>
<evidence type="ECO:0000259" key="2">
    <source>
        <dbReference type="PROSITE" id="PS50017"/>
    </source>
</evidence>
<evidence type="ECO:0000313" key="4">
    <source>
        <dbReference type="Proteomes" id="UP001163046"/>
    </source>
</evidence>
<evidence type="ECO:0000313" key="3">
    <source>
        <dbReference type="EMBL" id="KAJ7388407.1"/>
    </source>
</evidence>
<organism evidence="3 4">
    <name type="scientific">Desmophyllum pertusum</name>
    <dbReference type="NCBI Taxonomy" id="174260"/>
    <lineage>
        <taxon>Eukaryota</taxon>
        <taxon>Metazoa</taxon>
        <taxon>Cnidaria</taxon>
        <taxon>Anthozoa</taxon>
        <taxon>Hexacorallia</taxon>
        <taxon>Scleractinia</taxon>
        <taxon>Caryophylliina</taxon>
        <taxon>Caryophylliidae</taxon>
        <taxon>Desmophyllum</taxon>
    </lineage>
</organism>
<evidence type="ECO:0000256" key="1">
    <source>
        <dbReference type="SAM" id="MobiDB-lite"/>
    </source>
</evidence>
<protein>
    <recommendedName>
        <fullName evidence="2">Death domain-containing protein</fullName>
    </recommendedName>
</protein>
<sequence>MSQDIYQEQSYREHEDSALMQLQRNGFEELGSNVGQERGYIYNQESLTVSIQLGEGYKPINSQQESITVHVQSSVWWSTGHVIMVKLQGSSADANSPKILRGRIAVQGQHGHVLEDDFYQSDLCAYVRRILGVERVIFNLKLVAQKLGLSEEILNQVVTDHWQSEAEQLKRVLKSWLERQANTADCAMLRKALEGLEPEEYKVKERGQLHVGNLRELAVTIKGLQHNDPHMMKHLGRKIKTLCNSVLRDCCIEMATSEMGFDLTTENYATFLVFHKRISEDVEKKYKKMHSPSTEDSSTRDIFLMIVPQLIQTIKEIFRDERIPQAQSGLRGIADKAIIDKIASDIQEAAQIKNISRLLCEVCKILENLCLNNNDNRSTDEILEWGGSNSIIIMLQFLQNFFQCFEAQRLYMRLRVFSWSIREIHSNPTAFEGSFLRDFHNVALSLLQFAKFDPSQLVRFELIIPTNSSNTQDNGVLKYDKLNETYSQQFWIRKESEDELHLKAIAHVHMRGHIRSIGARRNVRCTEVGTVVRLRLSHKWGSETIDLEDFVTLADPTARGTCVPDPEIAGTSDSKSASTENGKMSSSLVDTQTSKGDSVDLHVHVVIMIHTIRKTDNVKFTTLICTYLYL</sequence>
<dbReference type="InterPro" id="IPR000488">
    <property type="entry name" value="Death_dom"/>
</dbReference>
<gene>
    <name evidence="3" type="ORF">OS493_037799</name>
</gene>
<dbReference type="AlphaFoldDB" id="A0A9X0D5T3"/>
<dbReference type="Pfam" id="PF00531">
    <property type="entry name" value="Death"/>
    <property type="match status" value="1"/>
</dbReference>
<dbReference type="PROSITE" id="PS50017">
    <property type="entry name" value="DEATH_DOMAIN"/>
    <property type="match status" value="1"/>
</dbReference>
<dbReference type="InterPro" id="IPR011029">
    <property type="entry name" value="DEATH-like_dom_sf"/>
</dbReference>
<dbReference type="CDD" id="cd01670">
    <property type="entry name" value="Death"/>
    <property type="match status" value="1"/>
</dbReference>
<dbReference type="OrthoDB" id="5986305at2759"/>
<feature type="compositionally biased region" description="Polar residues" evidence="1">
    <location>
        <begin position="571"/>
        <end position="593"/>
    </location>
</feature>